<reference evidence="1 2" key="1">
    <citation type="submission" date="2020-05" db="EMBL/GenBank/DDBJ databases">
        <title>Genomic Encyclopedia of Type Strains, Phase IV (KMG-V): Genome sequencing to study the core and pangenomes of soil and plant-associated prokaryotes.</title>
        <authorList>
            <person name="Whitman W."/>
        </authorList>
    </citation>
    <scope>NUCLEOTIDE SEQUENCE [LARGE SCALE GENOMIC DNA]</scope>
    <source>
        <strain evidence="1 2">C29</strain>
    </source>
</reference>
<evidence type="ECO:0000313" key="2">
    <source>
        <dbReference type="Proteomes" id="UP001516061"/>
    </source>
</evidence>
<accession>A0ABX2G612</accession>
<sequence length="127" mass="13309">MSFWRHHLSRLVGMVIVLLMAGAIAPTVSRAIAAADPVRMVMLADLCVTARTPAHDDEGARPHGDAAEVHCPACLAPAPGALLPGPDRQADFRHLEPPPAAVLRVDFVPDPAAHHPPLPARAPPGLA</sequence>
<dbReference type="EMBL" id="JABSNM010000018">
    <property type="protein sequence ID" value="NRT57737.1"/>
    <property type="molecule type" value="Genomic_DNA"/>
</dbReference>
<evidence type="ECO:0000313" key="1">
    <source>
        <dbReference type="EMBL" id="NRT57737.1"/>
    </source>
</evidence>
<name>A0ABX2G612_9BURK</name>
<dbReference type="Proteomes" id="UP001516061">
    <property type="component" value="Unassembled WGS sequence"/>
</dbReference>
<gene>
    <name evidence="1" type="ORF">HNQ01_003497</name>
</gene>
<proteinExistence type="predicted"/>
<comment type="caution">
    <text evidence="1">The sequence shown here is derived from an EMBL/GenBank/DDBJ whole genome shotgun (WGS) entry which is preliminary data.</text>
</comment>
<keyword evidence="2" id="KW-1185">Reference proteome</keyword>
<evidence type="ECO:0008006" key="3">
    <source>
        <dbReference type="Google" id="ProtNLM"/>
    </source>
</evidence>
<protein>
    <recommendedName>
        <fullName evidence="3">DUF2946 domain-containing protein</fullName>
    </recommendedName>
</protein>
<dbReference type="RefSeq" id="WP_173806698.1">
    <property type="nucleotide sequence ID" value="NZ_JABSNM010000018.1"/>
</dbReference>
<organism evidence="1 2">
    <name type="scientific">Sphaerotilus uruguayifluvii</name>
    <dbReference type="NCBI Taxonomy" id="2735897"/>
    <lineage>
        <taxon>Bacteria</taxon>
        <taxon>Pseudomonadati</taxon>
        <taxon>Pseudomonadota</taxon>
        <taxon>Betaproteobacteria</taxon>
        <taxon>Burkholderiales</taxon>
        <taxon>Sphaerotilaceae</taxon>
        <taxon>Sphaerotilus</taxon>
    </lineage>
</organism>